<name>A0A8H4BR68_MUCCL</name>
<sequence length="469" mass="51384">MVIRTASIAEQVSTVSLNQQILHQSLLQIMEKVDQLQFEEQSVYTDQESLSSFDIPAKRSARNADSVSVYSTEASGYQSNSDDDDDDDDSVCTETAGTLNQFQVPEAASISAERYNQFTRIESRKYTAKFSNANQATPSSSSSSTDQVNTANASNNDKLLEQIKQVTKEASQIIPGIPVVPLPVTTNATTTNGSIAANSSVSANTPASSVAPNHPPKAALPPAAPTLPQKDPVLTTALVTTKAQPITIAPIIASIPAPATPASAVQSPPLTTSIKASLEAASSASDPSSVPVPQAEPRGNRSASNQKRNRRGPIAEKFNYVYFEYATASRTKCSDIRTKLTGIGIPSKKMLDVYFPGKRVAAVLFPEDYLDTAIDMLQKNNFTVLTDFNPLDSKNLGDPKYKSFSKEERNEILRGLHEKQMCRAIDRIRGPTRPYVYEDFYKKRWISKERYTDYLADMFRPLPERKPKD</sequence>
<dbReference type="Proteomes" id="UP000469890">
    <property type="component" value="Unassembled WGS sequence"/>
</dbReference>
<comment type="caution">
    <text evidence="2">The sequence shown here is derived from an EMBL/GenBank/DDBJ whole genome shotgun (WGS) entry which is preliminary data.</text>
</comment>
<feature type="compositionally biased region" description="Polar residues" evidence="1">
    <location>
        <begin position="197"/>
        <end position="210"/>
    </location>
</feature>
<evidence type="ECO:0000313" key="2">
    <source>
        <dbReference type="EMBL" id="KAF1807087.1"/>
    </source>
</evidence>
<reference evidence="2 3" key="1">
    <citation type="submission" date="2019-09" db="EMBL/GenBank/DDBJ databases">
        <authorList>
            <consortium name="DOE Joint Genome Institute"/>
            <person name="Mondo S.J."/>
            <person name="Navarro-Mendoza M.I."/>
            <person name="Perez-Arques C."/>
            <person name="Panchal S."/>
            <person name="Nicolas F.E."/>
            <person name="Ganguly P."/>
            <person name="Pangilinan J."/>
            <person name="Grigoriev I."/>
            <person name="Heitman J."/>
            <person name="Sanya K."/>
            <person name="Garre V."/>
        </authorList>
    </citation>
    <scope>NUCLEOTIDE SEQUENCE [LARGE SCALE GENOMIC DNA]</scope>
    <source>
        <strain evidence="2 3">MU402</strain>
    </source>
</reference>
<organism evidence="2 3">
    <name type="scientific">Mucor circinelloides f. lusitanicus</name>
    <name type="common">Mucor racemosus var. lusitanicus</name>
    <dbReference type="NCBI Taxonomy" id="29924"/>
    <lineage>
        <taxon>Eukaryota</taxon>
        <taxon>Fungi</taxon>
        <taxon>Fungi incertae sedis</taxon>
        <taxon>Mucoromycota</taxon>
        <taxon>Mucoromycotina</taxon>
        <taxon>Mucoromycetes</taxon>
        <taxon>Mucorales</taxon>
        <taxon>Mucorineae</taxon>
        <taxon>Mucoraceae</taxon>
        <taxon>Mucor</taxon>
    </lineage>
</organism>
<feature type="region of interest" description="Disordered" evidence="1">
    <location>
        <begin position="197"/>
        <end position="228"/>
    </location>
</feature>
<dbReference type="AlphaFoldDB" id="A0A8H4BR68"/>
<feature type="compositionally biased region" description="Low complexity" evidence="1">
    <location>
        <begin position="276"/>
        <end position="289"/>
    </location>
</feature>
<feature type="region of interest" description="Disordered" evidence="1">
    <location>
        <begin position="64"/>
        <end position="91"/>
    </location>
</feature>
<evidence type="ECO:0000256" key="1">
    <source>
        <dbReference type="SAM" id="MobiDB-lite"/>
    </source>
</evidence>
<feature type="region of interest" description="Disordered" evidence="1">
    <location>
        <begin position="130"/>
        <end position="151"/>
    </location>
</feature>
<feature type="compositionally biased region" description="Acidic residues" evidence="1">
    <location>
        <begin position="81"/>
        <end position="91"/>
    </location>
</feature>
<evidence type="ECO:0000313" key="3">
    <source>
        <dbReference type="Proteomes" id="UP000469890"/>
    </source>
</evidence>
<proteinExistence type="predicted"/>
<accession>A0A8H4BR68</accession>
<dbReference type="EMBL" id="JAAECE010000001">
    <property type="protein sequence ID" value="KAF1807087.1"/>
    <property type="molecule type" value="Genomic_DNA"/>
</dbReference>
<protein>
    <submittedName>
        <fullName evidence="2">Uncharacterized protein</fullName>
    </submittedName>
</protein>
<feature type="compositionally biased region" description="Pro residues" evidence="1">
    <location>
        <begin position="213"/>
        <end position="225"/>
    </location>
</feature>
<gene>
    <name evidence="2" type="ORF">FB192DRAFT_1353753</name>
</gene>
<feature type="compositionally biased region" description="Polar residues" evidence="1">
    <location>
        <begin position="64"/>
        <end position="80"/>
    </location>
</feature>
<feature type="region of interest" description="Disordered" evidence="1">
    <location>
        <begin position="276"/>
        <end position="310"/>
    </location>
</feature>